<feature type="transmembrane region" description="Helical" evidence="1">
    <location>
        <begin position="23"/>
        <end position="44"/>
    </location>
</feature>
<proteinExistence type="predicted"/>
<keyword evidence="1" id="KW-0472">Membrane</keyword>
<organism evidence="2 3">
    <name type="scientific">Haloferula sargassicola</name>
    <dbReference type="NCBI Taxonomy" id="490096"/>
    <lineage>
        <taxon>Bacteria</taxon>
        <taxon>Pseudomonadati</taxon>
        <taxon>Verrucomicrobiota</taxon>
        <taxon>Verrucomicrobiia</taxon>
        <taxon>Verrucomicrobiales</taxon>
        <taxon>Verrucomicrobiaceae</taxon>
        <taxon>Haloferula</taxon>
    </lineage>
</organism>
<comment type="caution">
    <text evidence="2">The sequence shown here is derived from an EMBL/GenBank/DDBJ whole genome shotgun (WGS) entry which is preliminary data.</text>
</comment>
<dbReference type="Proteomes" id="UP001476282">
    <property type="component" value="Unassembled WGS sequence"/>
</dbReference>
<accession>A0ABP9UIV4</accession>
<keyword evidence="1" id="KW-0812">Transmembrane</keyword>
<evidence type="ECO:0000313" key="2">
    <source>
        <dbReference type="EMBL" id="GAA5481573.1"/>
    </source>
</evidence>
<evidence type="ECO:0000313" key="3">
    <source>
        <dbReference type="Proteomes" id="UP001476282"/>
    </source>
</evidence>
<dbReference type="RefSeq" id="WP_353565723.1">
    <property type="nucleotide sequence ID" value="NZ_BAABRI010000003.1"/>
</dbReference>
<dbReference type="EMBL" id="BAABRI010000003">
    <property type="protein sequence ID" value="GAA5481573.1"/>
    <property type="molecule type" value="Genomic_DNA"/>
</dbReference>
<gene>
    <name evidence="2" type="ORF">Hsar01_00782</name>
</gene>
<evidence type="ECO:0000256" key="1">
    <source>
        <dbReference type="SAM" id="Phobius"/>
    </source>
</evidence>
<sequence>MARPAATSPHTEAALAQARRQTVILSGMIAFGILMGMAGMLWCVRVPEKPRPRLMPMLVGYSRCPIPPAGVRKVRQARFSRLPTRPRFDPWRDLSDLPASAYPLPDPTSWQRPYFQPNDADGARWLAGLR</sequence>
<protein>
    <submittedName>
        <fullName evidence="2">Uncharacterized protein</fullName>
    </submittedName>
</protein>
<keyword evidence="3" id="KW-1185">Reference proteome</keyword>
<name>A0ABP9UIV4_9BACT</name>
<keyword evidence="1" id="KW-1133">Transmembrane helix</keyword>
<reference evidence="2 3" key="1">
    <citation type="submission" date="2024-02" db="EMBL/GenBank/DDBJ databases">
        <title>Haloferula sargassicola NBRC 104335.</title>
        <authorList>
            <person name="Ichikawa N."/>
            <person name="Katano-Makiyama Y."/>
            <person name="Hidaka K."/>
        </authorList>
    </citation>
    <scope>NUCLEOTIDE SEQUENCE [LARGE SCALE GENOMIC DNA]</scope>
    <source>
        <strain evidence="2 3">NBRC 104335</strain>
    </source>
</reference>